<gene>
    <name evidence="1" type="ORF">BpHYR1_047199</name>
</gene>
<reference evidence="1 2" key="1">
    <citation type="journal article" date="2018" name="Sci. Rep.">
        <title>Genomic signatures of local adaptation to the degree of environmental predictability in rotifers.</title>
        <authorList>
            <person name="Franch-Gras L."/>
            <person name="Hahn C."/>
            <person name="Garcia-Roger E.M."/>
            <person name="Carmona M.J."/>
            <person name="Serra M."/>
            <person name="Gomez A."/>
        </authorList>
    </citation>
    <scope>NUCLEOTIDE SEQUENCE [LARGE SCALE GENOMIC DNA]</scope>
    <source>
        <strain evidence="1">HYR1</strain>
    </source>
</reference>
<dbReference type="EMBL" id="REGN01010840">
    <property type="protein sequence ID" value="RMZ98330.1"/>
    <property type="molecule type" value="Genomic_DNA"/>
</dbReference>
<evidence type="ECO:0000313" key="1">
    <source>
        <dbReference type="EMBL" id="RMZ98330.1"/>
    </source>
</evidence>
<protein>
    <submittedName>
        <fullName evidence="1">Uncharacterized protein</fullName>
    </submittedName>
</protein>
<keyword evidence="2" id="KW-1185">Reference proteome</keyword>
<evidence type="ECO:0000313" key="2">
    <source>
        <dbReference type="Proteomes" id="UP000276133"/>
    </source>
</evidence>
<name>A0A3M7PI00_BRAPC</name>
<comment type="caution">
    <text evidence="1">The sequence shown here is derived from an EMBL/GenBank/DDBJ whole genome shotgun (WGS) entry which is preliminary data.</text>
</comment>
<dbReference type="AlphaFoldDB" id="A0A3M7PI00"/>
<dbReference type="Proteomes" id="UP000276133">
    <property type="component" value="Unassembled WGS sequence"/>
</dbReference>
<proteinExistence type="predicted"/>
<organism evidence="1 2">
    <name type="scientific">Brachionus plicatilis</name>
    <name type="common">Marine rotifer</name>
    <name type="synonym">Brachionus muelleri</name>
    <dbReference type="NCBI Taxonomy" id="10195"/>
    <lineage>
        <taxon>Eukaryota</taxon>
        <taxon>Metazoa</taxon>
        <taxon>Spiralia</taxon>
        <taxon>Gnathifera</taxon>
        <taxon>Rotifera</taxon>
        <taxon>Eurotatoria</taxon>
        <taxon>Monogononta</taxon>
        <taxon>Pseudotrocha</taxon>
        <taxon>Ploima</taxon>
        <taxon>Brachionidae</taxon>
        <taxon>Brachionus</taxon>
    </lineage>
</organism>
<sequence length="90" mass="10426">MFCEEQSKFFKFCECRMVQHSKLHQLSKSANDTFFKKKIKMHSSLIKLKEKNKKKIIKSKLGLIASLEEVLVPQNNNIFGAISLSSFFPT</sequence>
<accession>A0A3M7PI00</accession>